<evidence type="ECO:0000313" key="3">
    <source>
        <dbReference type="Proteomes" id="UP000738517"/>
    </source>
</evidence>
<reference evidence="2 3" key="1">
    <citation type="journal article" date="2017" name="Int. J. Syst. Evol. Microbiol.">
        <title>Photobacterium alginatilyticum sp. nov., a marine bacterium isolated from bottom seawater.</title>
        <authorList>
            <person name="Wang X."/>
            <person name="Wang Y."/>
            <person name="Yang X."/>
            <person name="Sun H."/>
            <person name="Li B."/>
            <person name="Zhang X.H."/>
        </authorList>
    </citation>
    <scope>NUCLEOTIDE SEQUENCE [LARGE SCALE GENOMIC DNA]</scope>
    <source>
        <strain evidence="2 3">P03D4</strain>
    </source>
</reference>
<dbReference type="EMBL" id="RSEJ01000023">
    <property type="protein sequence ID" value="NBI54726.1"/>
    <property type="molecule type" value="Genomic_DNA"/>
</dbReference>
<evidence type="ECO:0000259" key="1">
    <source>
        <dbReference type="Pfam" id="PF16130"/>
    </source>
</evidence>
<dbReference type="Pfam" id="PF16130">
    <property type="entry name" value="DUF4842"/>
    <property type="match status" value="1"/>
</dbReference>
<organism evidence="2 3">
    <name type="scientific">Photobacterium alginatilyticum</name>
    <dbReference type="NCBI Taxonomy" id="1775171"/>
    <lineage>
        <taxon>Bacteria</taxon>
        <taxon>Pseudomonadati</taxon>
        <taxon>Pseudomonadota</taxon>
        <taxon>Gammaproteobacteria</taxon>
        <taxon>Vibrionales</taxon>
        <taxon>Vibrionaceae</taxon>
        <taxon>Photobacterium</taxon>
    </lineage>
</organism>
<proteinExistence type="predicted"/>
<sequence length="127" mass="14162">MPLNPFLFAPEGRFHGDNFNVEFPGRELEIHLKGDSLTSLASDRFFSTANDTSVYDPSNCPGPDCDSFRGENGTPWGLLIDSNWSHPAERIDVLEAYPNLADFARSGGETNSNWHQRTNAIVSKLFE</sequence>
<name>A0ABW9YNA9_9GAMM</name>
<comment type="caution">
    <text evidence="2">The sequence shown here is derived from an EMBL/GenBank/DDBJ whole genome shotgun (WGS) entry which is preliminary data.</text>
</comment>
<feature type="domain" description="DUF4842" evidence="1">
    <location>
        <begin position="1"/>
        <end position="115"/>
    </location>
</feature>
<dbReference type="InterPro" id="IPR032295">
    <property type="entry name" value="DUF4842"/>
</dbReference>
<protein>
    <submittedName>
        <fullName evidence="2">LruC domain-containing protein</fullName>
    </submittedName>
</protein>
<keyword evidence="3" id="KW-1185">Reference proteome</keyword>
<dbReference type="InterPro" id="IPR031025">
    <property type="entry name" value="LruC_dom"/>
</dbReference>
<dbReference type="NCBIfam" id="TIGR04456">
    <property type="entry name" value="LruC_dom"/>
    <property type="match status" value="1"/>
</dbReference>
<accession>A0ABW9YNA9</accession>
<evidence type="ECO:0000313" key="2">
    <source>
        <dbReference type="EMBL" id="NBI54726.1"/>
    </source>
</evidence>
<gene>
    <name evidence="2" type="ORF">EIZ48_19610</name>
</gene>
<dbReference type="Proteomes" id="UP000738517">
    <property type="component" value="Unassembled WGS sequence"/>
</dbReference>